<dbReference type="PROSITE" id="PS51257">
    <property type="entry name" value="PROKAR_LIPOPROTEIN"/>
    <property type="match status" value="1"/>
</dbReference>
<feature type="chain" id="PRO_5012494298" description="Zinc-dependent metalloprotease" evidence="1">
    <location>
        <begin position="20"/>
        <end position="872"/>
    </location>
</feature>
<evidence type="ECO:0000313" key="4">
    <source>
        <dbReference type="EMBL" id="PAU94214.1"/>
    </source>
</evidence>
<gene>
    <name evidence="4" type="ORF">CK503_08350</name>
</gene>
<dbReference type="InterPro" id="IPR034032">
    <property type="entry name" value="Zn_MMP-like_bac"/>
</dbReference>
<comment type="caution">
    <text evidence="4">The sequence shown here is derived from an EMBL/GenBank/DDBJ whole genome shotgun (WGS) entry which is preliminary data.</text>
</comment>
<dbReference type="InterPro" id="IPR032534">
    <property type="entry name" value="EcxA_zinc-bd"/>
</dbReference>
<dbReference type="PANTHER" id="PTHR38478">
    <property type="entry name" value="PEPTIDASE M1A AND M12B"/>
    <property type="match status" value="1"/>
</dbReference>
<protein>
    <recommendedName>
        <fullName evidence="6">Zinc-dependent metalloprotease</fullName>
    </recommendedName>
</protein>
<feature type="domain" description="DUF5117" evidence="3">
    <location>
        <begin position="101"/>
        <end position="287"/>
    </location>
</feature>
<dbReference type="InterPro" id="IPR024079">
    <property type="entry name" value="MetalloPept_cat_dom_sf"/>
</dbReference>
<accession>A0A2A2GB56</accession>
<dbReference type="RefSeq" id="WP_095606345.1">
    <property type="nucleotide sequence ID" value="NZ_NSKE01000005.1"/>
</dbReference>
<dbReference type="CDD" id="cd04276">
    <property type="entry name" value="ZnMc_MMP_like_2"/>
    <property type="match status" value="1"/>
</dbReference>
<sequence length="872" mass="98738">MKHAFLMILCVGLVFTACSTTEQTVDSQKEKAQREDSYEELTKDAEKYEGYFDLYQKDSNLYLSVSEDQLDELFLMNFELARGIGSAGLYGGSMLSIFEGLVVSLEKHEGKVMLVQHPHRYTAGGDETLERALNLAYGSSVLETAKVEAFNADSSEMLINVYDWFVGDLSGISQRLKYAVGENGQPGRVTFDKSRSHLEKVQAFPDNVNIQAKLTFNNAEDNAPRTVADGRYIPLSLFYTMVELPEEPMKPRMADDRTGYFMTVHKDFSKESDSFFKRYVNRWRLECEEELSEGELCTPKNPITYYIDRTVPEKYREAMMNGITAWSDAFEDAGFKNAVQAKMLPDSVMAEDIRYPTLRWSTSDQPGYGAIGPSVVDPRTGEILDADILFEASMLLGDKDEYRHMVEPRSAIDEVFNVSDKELALMSKGVKTKSFYSEMNAQFDLIHSFLLANGQIEAGDPVPKEFVDQALKWVTMHEVGHTLGLRHNFRSSIDTPLDKLYDEEWGEEKGVFSSAMEYPSINLHPEDKSKDAYYYNPGVGSYDRWVISYGYTPDDEKAEEIARQAAQPGHAYGTDEDARGAGAVDPHVNVFDLGSDPLAWGKERADLLRGLIPQIGEIKLEDNAPYYEATDLFQSYLYQYARVLTPAVKYIGGQHQYRDHVSDPDGRMPFEPVEYEEQKEALDMIVNYAFAADAMTLPQDIFQKMGADRWSHWGNSTTYGGRVDYPLHGTMLGIQSSLLEQLLDPVRLSRIRDTEVKFGIENTVTIPELMSALTESIWSEVLASPGQNIETNRRDLQRNHLNRMVKLITEAPDDMPADARSIARQQLKMLQNQLEARLSPPTYDFNDYTQAHLEESVSRIEAALQASFDIEN</sequence>
<keyword evidence="1" id="KW-0732">Signal</keyword>
<name>A0A2A2GB56_9BACT</name>
<dbReference type="PANTHER" id="PTHR38478:SF1">
    <property type="entry name" value="ZINC DEPENDENT METALLOPROTEASE DOMAIN LIPOPROTEIN"/>
    <property type="match status" value="1"/>
</dbReference>
<feature type="domain" description="EcxA zinc-binding" evidence="2">
    <location>
        <begin position="461"/>
        <end position="782"/>
    </location>
</feature>
<dbReference type="SUPFAM" id="SSF55486">
    <property type="entry name" value="Metalloproteases ('zincins'), catalytic domain"/>
    <property type="match status" value="1"/>
</dbReference>
<evidence type="ECO:0000256" key="1">
    <source>
        <dbReference type="SAM" id="SignalP"/>
    </source>
</evidence>
<evidence type="ECO:0000313" key="5">
    <source>
        <dbReference type="Proteomes" id="UP000218831"/>
    </source>
</evidence>
<dbReference type="Gene3D" id="3.40.390.10">
    <property type="entry name" value="Collagenase (Catalytic Domain)"/>
    <property type="match status" value="1"/>
</dbReference>
<evidence type="ECO:0000259" key="3">
    <source>
        <dbReference type="Pfam" id="PF17148"/>
    </source>
</evidence>
<reference evidence="4 5" key="1">
    <citation type="submission" date="2017-08" db="EMBL/GenBank/DDBJ databases">
        <title>Aliifodinibius alkalisoli sp. nov., isolated from saline alkaline soil.</title>
        <authorList>
            <person name="Liu D."/>
            <person name="Zhang G."/>
        </authorList>
    </citation>
    <scope>NUCLEOTIDE SEQUENCE [LARGE SCALE GENOMIC DNA]</scope>
    <source>
        <strain evidence="4 5">WN023</strain>
    </source>
</reference>
<dbReference type="Pfam" id="PF16313">
    <property type="entry name" value="DUF4953"/>
    <property type="match status" value="1"/>
</dbReference>
<dbReference type="EMBL" id="NSKE01000005">
    <property type="protein sequence ID" value="PAU94214.1"/>
    <property type="molecule type" value="Genomic_DNA"/>
</dbReference>
<dbReference type="AlphaFoldDB" id="A0A2A2GB56"/>
<dbReference type="Proteomes" id="UP000218831">
    <property type="component" value="Unassembled WGS sequence"/>
</dbReference>
<keyword evidence="5" id="KW-1185">Reference proteome</keyword>
<dbReference type="GO" id="GO:0008237">
    <property type="term" value="F:metallopeptidase activity"/>
    <property type="evidence" value="ECO:0007669"/>
    <property type="project" value="InterPro"/>
</dbReference>
<dbReference type="InterPro" id="IPR033413">
    <property type="entry name" value="DUF5117"/>
</dbReference>
<organism evidence="4 5">
    <name type="scientific">Fodinibius salipaludis</name>
    <dbReference type="NCBI Taxonomy" id="2032627"/>
    <lineage>
        <taxon>Bacteria</taxon>
        <taxon>Pseudomonadati</taxon>
        <taxon>Balneolota</taxon>
        <taxon>Balneolia</taxon>
        <taxon>Balneolales</taxon>
        <taxon>Balneolaceae</taxon>
        <taxon>Fodinibius</taxon>
    </lineage>
</organism>
<dbReference type="OrthoDB" id="9776599at2"/>
<evidence type="ECO:0000259" key="2">
    <source>
        <dbReference type="Pfam" id="PF16313"/>
    </source>
</evidence>
<dbReference type="Pfam" id="PF17148">
    <property type="entry name" value="DUF5117"/>
    <property type="match status" value="1"/>
</dbReference>
<proteinExistence type="predicted"/>
<evidence type="ECO:0008006" key="6">
    <source>
        <dbReference type="Google" id="ProtNLM"/>
    </source>
</evidence>
<feature type="signal peptide" evidence="1">
    <location>
        <begin position="1"/>
        <end position="19"/>
    </location>
</feature>